<evidence type="ECO:0000259" key="2">
    <source>
        <dbReference type="PROSITE" id="PS50041"/>
    </source>
</evidence>
<dbReference type="CDD" id="cd00037">
    <property type="entry name" value="CLECT"/>
    <property type="match status" value="1"/>
</dbReference>
<accession>A0A3B3ZEN7</accession>
<sequence>MTSNGQMFLLVFVVSTISAKYIYVNQQKTWDNARSHCLNSYTDLAPISNDYDRKLLITQNPQALSETSWIGLTRSASDYLKWVWVGGGAVQENKTFWSSGEPNDWNGKEDKGVIYGNGLQWNDEDGDSDFPFFCYKVHILSLTISRYIFASLLFCGFFLWNFTCFFFFFTVYECALCSAS</sequence>
<dbReference type="AlphaFoldDB" id="A0A3B3ZEN7"/>
<feature type="domain" description="C-type lectin" evidence="2">
    <location>
        <begin position="21"/>
        <end position="135"/>
    </location>
</feature>
<proteinExistence type="predicted"/>
<dbReference type="PANTHER" id="PTHR45784">
    <property type="entry name" value="C-TYPE LECTIN DOMAIN FAMILY 20 MEMBER A-RELATED"/>
    <property type="match status" value="1"/>
</dbReference>
<dbReference type="Ensembl" id="ENSPMGT00000003192.1">
    <property type="protein sequence ID" value="ENSPMGP00000003009.1"/>
    <property type="gene ID" value="ENSPMGG00000002626.1"/>
</dbReference>
<dbReference type="STRING" id="409849.ENSPMGP00000003009"/>
<dbReference type="PROSITE" id="PS50041">
    <property type="entry name" value="C_TYPE_LECTIN_2"/>
    <property type="match status" value="1"/>
</dbReference>
<name>A0A3B3ZEN7_9GOBI</name>
<feature type="transmembrane region" description="Helical" evidence="1">
    <location>
        <begin position="147"/>
        <end position="172"/>
    </location>
</feature>
<keyword evidence="1" id="KW-0472">Membrane</keyword>
<dbReference type="PANTHER" id="PTHR45784:SF3">
    <property type="entry name" value="C-TYPE LECTIN DOMAIN FAMILY 4 MEMBER K-LIKE-RELATED"/>
    <property type="match status" value="1"/>
</dbReference>
<dbReference type="Gene3D" id="3.10.100.10">
    <property type="entry name" value="Mannose-Binding Protein A, subunit A"/>
    <property type="match status" value="1"/>
</dbReference>
<reference evidence="3" key="1">
    <citation type="submission" date="2025-08" db="UniProtKB">
        <authorList>
            <consortium name="Ensembl"/>
        </authorList>
    </citation>
    <scope>IDENTIFICATION</scope>
</reference>
<dbReference type="InterPro" id="IPR001304">
    <property type="entry name" value="C-type_lectin-like"/>
</dbReference>
<protein>
    <recommendedName>
        <fullName evidence="2">C-type lectin domain-containing protein</fullName>
    </recommendedName>
</protein>
<dbReference type="SUPFAM" id="SSF56436">
    <property type="entry name" value="C-type lectin-like"/>
    <property type="match status" value="1"/>
</dbReference>
<dbReference type="SMART" id="SM00034">
    <property type="entry name" value="CLECT"/>
    <property type="match status" value="1"/>
</dbReference>
<dbReference type="InterPro" id="IPR016187">
    <property type="entry name" value="CTDL_fold"/>
</dbReference>
<evidence type="ECO:0000313" key="3">
    <source>
        <dbReference type="Ensembl" id="ENSPMGP00000003009.1"/>
    </source>
</evidence>
<keyword evidence="4" id="KW-1185">Reference proteome</keyword>
<keyword evidence="1" id="KW-1133">Transmembrane helix</keyword>
<keyword evidence="1" id="KW-0812">Transmembrane</keyword>
<reference evidence="3" key="2">
    <citation type="submission" date="2025-09" db="UniProtKB">
        <authorList>
            <consortium name="Ensembl"/>
        </authorList>
    </citation>
    <scope>IDENTIFICATION</scope>
</reference>
<evidence type="ECO:0000256" key="1">
    <source>
        <dbReference type="SAM" id="Phobius"/>
    </source>
</evidence>
<dbReference type="InterPro" id="IPR016186">
    <property type="entry name" value="C-type_lectin-like/link_sf"/>
</dbReference>
<organism evidence="3 4">
    <name type="scientific">Periophthalmus magnuspinnatus</name>
    <dbReference type="NCBI Taxonomy" id="409849"/>
    <lineage>
        <taxon>Eukaryota</taxon>
        <taxon>Metazoa</taxon>
        <taxon>Chordata</taxon>
        <taxon>Craniata</taxon>
        <taxon>Vertebrata</taxon>
        <taxon>Euteleostomi</taxon>
        <taxon>Actinopterygii</taxon>
        <taxon>Neopterygii</taxon>
        <taxon>Teleostei</taxon>
        <taxon>Neoteleostei</taxon>
        <taxon>Acanthomorphata</taxon>
        <taxon>Gobiaria</taxon>
        <taxon>Gobiiformes</taxon>
        <taxon>Gobioidei</taxon>
        <taxon>Gobiidae</taxon>
        <taxon>Oxudercinae</taxon>
        <taxon>Periophthalmus</taxon>
    </lineage>
</organism>
<evidence type="ECO:0000313" key="4">
    <source>
        <dbReference type="Proteomes" id="UP000261520"/>
    </source>
</evidence>
<feature type="transmembrane region" description="Helical" evidence="1">
    <location>
        <begin position="6"/>
        <end position="24"/>
    </location>
</feature>
<dbReference type="Proteomes" id="UP000261520">
    <property type="component" value="Unplaced"/>
</dbReference>
<dbReference type="Pfam" id="PF00059">
    <property type="entry name" value="Lectin_C"/>
    <property type="match status" value="1"/>
</dbReference>